<dbReference type="Gene3D" id="1.10.357.70">
    <property type="entry name" value="Exocyst complex component Sec6, C-terminal domain"/>
    <property type="match status" value="1"/>
</dbReference>
<dbReference type="eggNOG" id="KOG2286">
    <property type="taxonomic scope" value="Eukaryota"/>
</dbReference>
<feature type="compositionally biased region" description="Polar residues" evidence="4">
    <location>
        <begin position="17"/>
        <end position="32"/>
    </location>
</feature>
<dbReference type="InParanoid" id="G3VFU7"/>
<dbReference type="FunFam" id="1.10.357.70:FF:000006">
    <property type="entry name" value="Exocyst complex component 3 like 4"/>
    <property type="match status" value="1"/>
</dbReference>
<evidence type="ECO:0000256" key="3">
    <source>
        <dbReference type="ARBA" id="ARBA00070215"/>
    </source>
</evidence>
<dbReference type="GeneID" id="100926791"/>
<evidence type="ECO:0000256" key="1">
    <source>
        <dbReference type="ARBA" id="ARBA00009447"/>
    </source>
</evidence>
<feature type="region of interest" description="Disordered" evidence="4">
    <location>
        <begin position="1"/>
        <end position="54"/>
    </location>
</feature>
<comment type="similarity">
    <text evidence="1">Belongs to the SEC6 family.</text>
</comment>
<evidence type="ECO:0000313" key="6">
    <source>
        <dbReference type="Proteomes" id="UP000007648"/>
    </source>
</evidence>
<dbReference type="FunCoup" id="G3VFU7">
    <property type="interactions" value="8"/>
</dbReference>
<dbReference type="InterPro" id="IPR042532">
    <property type="entry name" value="EXOC3/Sec6_C"/>
</dbReference>
<proteinExistence type="inferred from homology"/>
<feature type="compositionally biased region" description="Polar residues" evidence="4">
    <location>
        <begin position="1"/>
        <end position="10"/>
    </location>
</feature>
<dbReference type="InterPro" id="IPR010326">
    <property type="entry name" value="EXOC3/Sec6"/>
</dbReference>
<protein>
    <recommendedName>
        <fullName evidence="3">Exocyst complex component 3-like protein 4</fullName>
    </recommendedName>
</protein>
<dbReference type="GO" id="GO:0000149">
    <property type="term" value="F:SNARE binding"/>
    <property type="evidence" value="ECO:0007669"/>
    <property type="project" value="TreeGrafter"/>
</dbReference>
<keyword evidence="6" id="KW-1185">Reference proteome</keyword>
<dbReference type="GeneTree" id="ENSGT01030000234613"/>
<dbReference type="Pfam" id="PF06046">
    <property type="entry name" value="Sec6"/>
    <property type="match status" value="1"/>
</dbReference>
<feature type="compositionally biased region" description="Acidic residues" evidence="4">
    <location>
        <begin position="228"/>
        <end position="237"/>
    </location>
</feature>
<evidence type="ECO:0000313" key="5">
    <source>
        <dbReference type="Ensembl" id="ENSSHAP00000002051.1"/>
    </source>
</evidence>
<name>G3VFU7_SARHA</name>
<feature type="compositionally biased region" description="Basic and acidic residues" evidence="4">
    <location>
        <begin position="84"/>
        <end position="93"/>
    </location>
</feature>
<dbReference type="OMA" id="MDVHMLV"/>
<reference evidence="5" key="2">
    <citation type="submission" date="2025-08" db="UniProtKB">
        <authorList>
            <consortium name="Ensembl"/>
        </authorList>
    </citation>
    <scope>IDENTIFICATION</scope>
</reference>
<dbReference type="RefSeq" id="XP_031809063.1">
    <property type="nucleotide sequence ID" value="XM_031953203.1"/>
</dbReference>
<dbReference type="GO" id="GO:0006887">
    <property type="term" value="P:exocytosis"/>
    <property type="evidence" value="ECO:0007669"/>
    <property type="project" value="InterPro"/>
</dbReference>
<organism evidence="5 6">
    <name type="scientific">Sarcophilus harrisii</name>
    <name type="common">Tasmanian devil</name>
    <name type="synonym">Sarcophilus laniarius</name>
    <dbReference type="NCBI Taxonomy" id="9305"/>
    <lineage>
        <taxon>Eukaryota</taxon>
        <taxon>Metazoa</taxon>
        <taxon>Chordata</taxon>
        <taxon>Craniata</taxon>
        <taxon>Vertebrata</taxon>
        <taxon>Euteleostomi</taxon>
        <taxon>Mammalia</taxon>
        <taxon>Metatheria</taxon>
        <taxon>Dasyuromorphia</taxon>
        <taxon>Dasyuridae</taxon>
        <taxon>Sarcophilus</taxon>
    </lineage>
</organism>
<feature type="compositionally biased region" description="Polar residues" evidence="4">
    <location>
        <begin position="134"/>
        <end position="157"/>
    </location>
</feature>
<evidence type="ECO:0000256" key="2">
    <source>
        <dbReference type="ARBA" id="ARBA00022553"/>
    </source>
</evidence>
<reference evidence="5 6" key="1">
    <citation type="journal article" date="2011" name="Proc. Natl. Acad. Sci. U.S.A.">
        <title>Genetic diversity and population structure of the endangered marsupial Sarcophilus harrisii (Tasmanian devil).</title>
        <authorList>
            <person name="Miller W."/>
            <person name="Hayes V.M."/>
            <person name="Ratan A."/>
            <person name="Petersen D.C."/>
            <person name="Wittekindt N.E."/>
            <person name="Miller J."/>
            <person name="Walenz B."/>
            <person name="Knight J."/>
            <person name="Qi J."/>
            <person name="Zhao F."/>
            <person name="Wang Q."/>
            <person name="Bedoya-Reina O.C."/>
            <person name="Katiyar N."/>
            <person name="Tomsho L.P."/>
            <person name="Kasson L.M."/>
            <person name="Hardie R.A."/>
            <person name="Woodbridge P."/>
            <person name="Tindall E.A."/>
            <person name="Bertelsen M.F."/>
            <person name="Dixon D."/>
            <person name="Pyecroft S."/>
            <person name="Helgen K.M."/>
            <person name="Lesk A.M."/>
            <person name="Pringle T.H."/>
            <person name="Patterson N."/>
            <person name="Zhang Y."/>
            <person name="Kreiss A."/>
            <person name="Woods G.M."/>
            <person name="Jones M.E."/>
            <person name="Schuster S.C."/>
        </authorList>
    </citation>
    <scope>NUCLEOTIDE SEQUENCE [LARGE SCALE GENOMIC DNA]</scope>
</reference>
<dbReference type="CTD" id="91828"/>
<evidence type="ECO:0000256" key="4">
    <source>
        <dbReference type="SAM" id="MobiDB-lite"/>
    </source>
</evidence>
<gene>
    <name evidence="5" type="primary">EXOC3L4</name>
</gene>
<sequence length="818" mass="93535">MTDQKQQQRSSPHKDSLTQSQEPETDDSSSLSPRKGKNGSLRIGSFKKTFSWKNKVNMASGDHVVEEKPIRGSLNLFLSSFQKVEEKEEDKSKKSSQQVSPEREPLEEESEADSSSKTKPAKTKDPQQEKQRNPSKPCSPTQSQTGRKLSVDSTNSCTEKEEDVGLGLSNFKRTILRKSKRESSTESQAAEESGFLRKSSRLFKSFRKNEEEGTSGAPRLPKRSLGSPDEEPSEITMEVEDEKPISELIAERQLLKAFSQLSQQEANLVEDHRLGRFKDDPTAYVRHAMDICLHYDMMAAEIRNIVEETLSRPGVDVEALKCVGQLIEKEEEIHPDLPNTDFLRNPRKWRHRWEETVKKSARDRVGKVGQGTGESSLASLLADLGRVVKQDLMKIWKEVQRCYPKDFPVCKTYKDGFHEAVSARFEEFLQEPQGFEQLYVIMDWVDNVYCGKDFLGPNMTTMPTLLSPEVREKLESDYTKLLETRINNCFDSILSLELDRWSERKSPSLLLDLYHSSISIDIHMLVGEHVKSAEAISPGLKATTLQILEKSLNEFIPRFEKKFLDSDSVKDQTLLLPYLCAYINDFQELKTNLPVKFTSSLKTVGTTLSEVINRFKKQMLVHLHQETQVLFKDVGNKAWLTTDKLQPIMEKVVPFAKHLKHLAQPHSQECLQEMHCYVIREYVAHVLKPRERLRGADRVASAHKMSQESDAIGCTFQYLGSEASWLDLAIPCISDILKENHKENIKKHIEALIRGYPDIRQEHVAAILALRNLGRRQNQIFLRHAQTLLKKAPNPFLDHRLFEEIDVPTSVEVFLTCI</sequence>
<dbReference type="STRING" id="9305.ENSSHAP00000002051"/>
<reference evidence="5" key="3">
    <citation type="submission" date="2025-09" db="UniProtKB">
        <authorList>
            <consortium name="Ensembl"/>
        </authorList>
    </citation>
    <scope>IDENTIFICATION</scope>
</reference>
<feature type="region of interest" description="Disordered" evidence="4">
    <location>
        <begin position="84"/>
        <end position="194"/>
    </location>
</feature>
<accession>G3VFU7</accession>
<feature type="compositionally biased region" description="Basic and acidic residues" evidence="4">
    <location>
        <begin position="122"/>
        <end position="132"/>
    </location>
</feature>
<keyword evidence="2" id="KW-0597">Phosphoprotein</keyword>
<dbReference type="PANTHER" id="PTHR21292:SF14">
    <property type="entry name" value="EXOCYST COMPLEX COMPONENT 3-LIKE PROTEIN 4"/>
    <property type="match status" value="1"/>
</dbReference>
<dbReference type="GO" id="GO:0051601">
    <property type="term" value="P:exocyst localization"/>
    <property type="evidence" value="ECO:0007669"/>
    <property type="project" value="TreeGrafter"/>
</dbReference>
<dbReference type="Proteomes" id="UP000007648">
    <property type="component" value="Unassembled WGS sequence"/>
</dbReference>
<dbReference type="Ensembl" id="ENSSHAT00000002074.2">
    <property type="protein sequence ID" value="ENSSHAP00000002051.1"/>
    <property type="gene ID" value="ENSSHAG00000001823.2"/>
</dbReference>
<dbReference type="AlphaFoldDB" id="G3VFU7"/>
<feature type="region of interest" description="Disordered" evidence="4">
    <location>
        <begin position="207"/>
        <end position="237"/>
    </location>
</feature>
<dbReference type="PANTHER" id="PTHR21292">
    <property type="entry name" value="EXOCYST COMPLEX COMPONENT SEC6-RELATED"/>
    <property type="match status" value="1"/>
</dbReference>
<dbReference type="GO" id="GO:0000145">
    <property type="term" value="C:exocyst"/>
    <property type="evidence" value="ECO:0007669"/>
    <property type="project" value="InterPro"/>
</dbReference>